<sequence length="183" mass="20291">MIYLFENPIPLLMIGLVLLTFSGVMYYSTRSVGSFLATVLIAVLTLCGLVMEQIVYTERELVEVAVTSICDAAENNDIEDVRAHLAASATETRKMVDKLMPIIQVEKANVISDIKIELDDPKNPKHATARFEGYFAGKYKKTGTPGAGRSSVTVSLVRGEHRWLIENVVSDPDFEQLINQLIN</sequence>
<feature type="transmembrane region" description="Helical" evidence="1">
    <location>
        <begin position="33"/>
        <end position="51"/>
    </location>
</feature>
<keyword evidence="1" id="KW-1133">Transmembrane helix</keyword>
<proteinExistence type="predicted"/>
<evidence type="ECO:0000313" key="3">
    <source>
        <dbReference type="Proteomes" id="UP000315750"/>
    </source>
</evidence>
<reference evidence="2 3" key="1">
    <citation type="submission" date="2019-02" db="EMBL/GenBank/DDBJ databases">
        <title>Deep-cultivation of Planctomycetes and their phenomic and genomic characterization uncovers novel biology.</title>
        <authorList>
            <person name="Wiegand S."/>
            <person name="Jogler M."/>
            <person name="Boedeker C."/>
            <person name="Pinto D."/>
            <person name="Vollmers J."/>
            <person name="Rivas-Marin E."/>
            <person name="Kohn T."/>
            <person name="Peeters S.H."/>
            <person name="Heuer A."/>
            <person name="Rast P."/>
            <person name="Oberbeckmann S."/>
            <person name="Bunk B."/>
            <person name="Jeske O."/>
            <person name="Meyerdierks A."/>
            <person name="Storesund J.E."/>
            <person name="Kallscheuer N."/>
            <person name="Luecker S."/>
            <person name="Lage O.M."/>
            <person name="Pohl T."/>
            <person name="Merkel B.J."/>
            <person name="Hornburger P."/>
            <person name="Mueller R.-W."/>
            <person name="Bruemmer F."/>
            <person name="Labrenz M."/>
            <person name="Spormann A.M."/>
            <person name="Op den Camp H."/>
            <person name="Overmann J."/>
            <person name="Amann R."/>
            <person name="Jetten M.S.M."/>
            <person name="Mascher T."/>
            <person name="Medema M.H."/>
            <person name="Devos D.P."/>
            <person name="Kaster A.-K."/>
            <person name="Ovreas L."/>
            <person name="Rohde M."/>
            <person name="Galperin M.Y."/>
            <person name="Jogler C."/>
        </authorList>
    </citation>
    <scope>NUCLEOTIDE SEQUENCE [LARGE SCALE GENOMIC DNA]</scope>
    <source>
        <strain evidence="2 3">Pan181</strain>
    </source>
</reference>
<gene>
    <name evidence="2" type="ORF">Pan181_15980</name>
</gene>
<keyword evidence="1" id="KW-0472">Membrane</keyword>
<dbReference type="AlphaFoldDB" id="A0A518AKZ8"/>
<dbReference type="EMBL" id="CP036278">
    <property type="protein sequence ID" value="QDU55409.1"/>
    <property type="molecule type" value="Genomic_DNA"/>
</dbReference>
<dbReference type="RefSeq" id="WP_145246275.1">
    <property type="nucleotide sequence ID" value="NZ_CP036278.1"/>
</dbReference>
<evidence type="ECO:0000313" key="2">
    <source>
        <dbReference type="EMBL" id="QDU55409.1"/>
    </source>
</evidence>
<evidence type="ECO:0000256" key="1">
    <source>
        <dbReference type="SAM" id="Phobius"/>
    </source>
</evidence>
<name>A0A518AKZ8_9BACT</name>
<dbReference type="Proteomes" id="UP000315750">
    <property type="component" value="Chromosome"/>
</dbReference>
<accession>A0A518AKZ8</accession>
<protein>
    <submittedName>
        <fullName evidence="2">Uncharacterized protein</fullName>
    </submittedName>
</protein>
<feature type="transmembrane region" description="Helical" evidence="1">
    <location>
        <begin position="9"/>
        <end position="27"/>
    </location>
</feature>
<organism evidence="2 3">
    <name type="scientific">Aeoliella mucimassa</name>
    <dbReference type="NCBI Taxonomy" id="2527972"/>
    <lineage>
        <taxon>Bacteria</taxon>
        <taxon>Pseudomonadati</taxon>
        <taxon>Planctomycetota</taxon>
        <taxon>Planctomycetia</taxon>
        <taxon>Pirellulales</taxon>
        <taxon>Lacipirellulaceae</taxon>
        <taxon>Aeoliella</taxon>
    </lineage>
</organism>
<dbReference type="OrthoDB" id="277614at2"/>
<keyword evidence="3" id="KW-1185">Reference proteome</keyword>
<dbReference type="KEGG" id="amuc:Pan181_15980"/>
<keyword evidence="1" id="KW-0812">Transmembrane</keyword>